<protein>
    <submittedName>
        <fullName evidence="5">OmpA family protein</fullName>
    </submittedName>
</protein>
<reference evidence="5 6" key="1">
    <citation type="submission" date="2016-10" db="EMBL/GenBank/DDBJ databases">
        <authorList>
            <person name="de Groot N.N."/>
        </authorList>
    </citation>
    <scope>NUCLEOTIDE SEQUENCE [LARGE SCALE GENOMIC DNA]</scope>
    <source>
        <strain evidence="5 6">CGMCC 1.6291</strain>
    </source>
</reference>
<proteinExistence type="predicted"/>
<dbReference type="STRING" id="406100.SAMN04488052_107101"/>
<dbReference type="RefSeq" id="WP_091645149.1">
    <property type="nucleotide sequence ID" value="NZ_FOEG01000007.1"/>
</dbReference>
<keyword evidence="1 3" id="KW-0472">Membrane</keyword>
<dbReference type="InterPro" id="IPR050330">
    <property type="entry name" value="Bact_OuterMem_StrucFunc"/>
</dbReference>
<dbReference type="AlphaFoldDB" id="A0A1H8UMJ2"/>
<dbReference type="SUPFAM" id="SSF103088">
    <property type="entry name" value="OmpA-like"/>
    <property type="match status" value="1"/>
</dbReference>
<evidence type="ECO:0000256" key="1">
    <source>
        <dbReference type="PROSITE-ProRule" id="PRU00473"/>
    </source>
</evidence>
<dbReference type="GO" id="GO:0016020">
    <property type="term" value="C:membrane"/>
    <property type="evidence" value="ECO:0007669"/>
    <property type="project" value="UniProtKB-UniRule"/>
</dbReference>
<sequence length="143" mass="15949">MDAKRYFGLALVVVTLALVAGLTFLGRDHQTRVFTVDFRQGHTLSDDSDVAIARIATLMSRQPRYQAVVVGHSGTRGDDSANLELSRERAAVVSRQLIDDGIDEDRIDVHGLGGDDPLPRGDDEGERRYQQRLARVEVELNYR</sequence>
<dbReference type="InterPro" id="IPR006665">
    <property type="entry name" value="OmpA-like"/>
</dbReference>
<organism evidence="5 6">
    <name type="scientific">Aquisalimonas asiatica</name>
    <dbReference type="NCBI Taxonomy" id="406100"/>
    <lineage>
        <taxon>Bacteria</taxon>
        <taxon>Pseudomonadati</taxon>
        <taxon>Pseudomonadota</taxon>
        <taxon>Gammaproteobacteria</taxon>
        <taxon>Chromatiales</taxon>
        <taxon>Ectothiorhodospiraceae</taxon>
        <taxon>Aquisalimonas</taxon>
    </lineage>
</organism>
<evidence type="ECO:0000259" key="4">
    <source>
        <dbReference type="PROSITE" id="PS51123"/>
    </source>
</evidence>
<feature type="region of interest" description="Disordered" evidence="2">
    <location>
        <begin position="108"/>
        <end position="127"/>
    </location>
</feature>
<feature type="compositionally biased region" description="Basic and acidic residues" evidence="2">
    <location>
        <begin position="117"/>
        <end position="127"/>
    </location>
</feature>
<dbReference type="PROSITE" id="PS51123">
    <property type="entry name" value="OMPA_2"/>
    <property type="match status" value="1"/>
</dbReference>
<evidence type="ECO:0000313" key="5">
    <source>
        <dbReference type="EMBL" id="SEP04429.1"/>
    </source>
</evidence>
<dbReference type="PANTHER" id="PTHR30329:SF21">
    <property type="entry name" value="LIPOPROTEIN YIAD-RELATED"/>
    <property type="match status" value="1"/>
</dbReference>
<keyword evidence="3" id="KW-1133">Transmembrane helix</keyword>
<keyword evidence="3" id="KW-0812">Transmembrane</keyword>
<dbReference type="CDD" id="cd07185">
    <property type="entry name" value="OmpA_C-like"/>
    <property type="match status" value="1"/>
</dbReference>
<keyword evidence="6" id="KW-1185">Reference proteome</keyword>
<dbReference type="PANTHER" id="PTHR30329">
    <property type="entry name" value="STATOR ELEMENT OF FLAGELLAR MOTOR COMPLEX"/>
    <property type="match status" value="1"/>
</dbReference>
<evidence type="ECO:0000256" key="3">
    <source>
        <dbReference type="SAM" id="Phobius"/>
    </source>
</evidence>
<evidence type="ECO:0000313" key="6">
    <source>
        <dbReference type="Proteomes" id="UP000199657"/>
    </source>
</evidence>
<dbReference type="Proteomes" id="UP000199657">
    <property type="component" value="Unassembled WGS sequence"/>
</dbReference>
<name>A0A1H8UMJ2_9GAMM</name>
<feature type="transmembrane region" description="Helical" evidence="3">
    <location>
        <begin position="6"/>
        <end position="25"/>
    </location>
</feature>
<feature type="domain" description="OmpA-like" evidence="4">
    <location>
        <begin position="25"/>
        <end position="143"/>
    </location>
</feature>
<dbReference type="EMBL" id="FOEG01000007">
    <property type="protein sequence ID" value="SEP04429.1"/>
    <property type="molecule type" value="Genomic_DNA"/>
</dbReference>
<evidence type="ECO:0000256" key="2">
    <source>
        <dbReference type="SAM" id="MobiDB-lite"/>
    </source>
</evidence>
<dbReference type="InterPro" id="IPR036737">
    <property type="entry name" value="OmpA-like_sf"/>
</dbReference>
<dbReference type="Pfam" id="PF00691">
    <property type="entry name" value="OmpA"/>
    <property type="match status" value="1"/>
</dbReference>
<gene>
    <name evidence="5" type="ORF">SAMN04488052_107101</name>
</gene>
<dbReference type="Gene3D" id="3.30.1330.60">
    <property type="entry name" value="OmpA-like domain"/>
    <property type="match status" value="1"/>
</dbReference>
<accession>A0A1H8UMJ2</accession>
<dbReference type="OrthoDB" id="9782229at2"/>